<reference evidence="2" key="1">
    <citation type="journal article" date="2021" name="Nat. Commun.">
        <title>Genetic determinants of endophytism in the Arabidopsis root mycobiome.</title>
        <authorList>
            <person name="Mesny F."/>
            <person name="Miyauchi S."/>
            <person name="Thiergart T."/>
            <person name="Pickel B."/>
            <person name="Atanasova L."/>
            <person name="Karlsson M."/>
            <person name="Huettel B."/>
            <person name="Barry K.W."/>
            <person name="Haridas S."/>
            <person name="Chen C."/>
            <person name="Bauer D."/>
            <person name="Andreopoulos W."/>
            <person name="Pangilinan J."/>
            <person name="LaButti K."/>
            <person name="Riley R."/>
            <person name="Lipzen A."/>
            <person name="Clum A."/>
            <person name="Drula E."/>
            <person name="Henrissat B."/>
            <person name="Kohler A."/>
            <person name="Grigoriev I.V."/>
            <person name="Martin F.M."/>
            <person name="Hacquard S."/>
        </authorList>
    </citation>
    <scope>NUCLEOTIDE SEQUENCE</scope>
    <source>
        <strain evidence="2">MPI-CAGE-CH-0235</strain>
    </source>
</reference>
<dbReference type="Proteomes" id="UP000813444">
    <property type="component" value="Unassembled WGS sequence"/>
</dbReference>
<feature type="domain" description="Thioester reductase (TE)" evidence="1">
    <location>
        <begin position="102"/>
        <end position="165"/>
    </location>
</feature>
<name>A0A8K0WKF3_9HYPO</name>
<dbReference type="InterPro" id="IPR013120">
    <property type="entry name" value="FAR_NAD-bd"/>
</dbReference>
<accession>A0A8K0WKF3</accession>
<organism evidence="2 3">
    <name type="scientific">Stachybotrys elegans</name>
    <dbReference type="NCBI Taxonomy" id="80388"/>
    <lineage>
        <taxon>Eukaryota</taxon>
        <taxon>Fungi</taxon>
        <taxon>Dikarya</taxon>
        <taxon>Ascomycota</taxon>
        <taxon>Pezizomycotina</taxon>
        <taxon>Sordariomycetes</taxon>
        <taxon>Hypocreomycetidae</taxon>
        <taxon>Hypocreales</taxon>
        <taxon>Stachybotryaceae</taxon>
        <taxon>Stachybotrys</taxon>
    </lineage>
</organism>
<proteinExistence type="predicted"/>
<keyword evidence="3" id="KW-1185">Reference proteome</keyword>
<evidence type="ECO:0000259" key="1">
    <source>
        <dbReference type="Pfam" id="PF07993"/>
    </source>
</evidence>
<protein>
    <recommendedName>
        <fullName evidence="1">Thioester reductase (TE) domain-containing protein</fullName>
    </recommendedName>
</protein>
<dbReference type="Gene3D" id="3.40.50.720">
    <property type="entry name" value="NAD(P)-binding Rossmann-like Domain"/>
    <property type="match status" value="1"/>
</dbReference>
<evidence type="ECO:0000313" key="2">
    <source>
        <dbReference type="EMBL" id="KAH7305341.1"/>
    </source>
</evidence>
<dbReference type="EMBL" id="JAGPNK010000019">
    <property type="protein sequence ID" value="KAH7305341.1"/>
    <property type="molecule type" value="Genomic_DNA"/>
</dbReference>
<dbReference type="AlphaFoldDB" id="A0A8K0WKF3"/>
<dbReference type="OrthoDB" id="416786at2759"/>
<comment type="caution">
    <text evidence="2">The sequence shown here is derived from an EMBL/GenBank/DDBJ whole genome shotgun (WGS) entry which is preliminary data.</text>
</comment>
<evidence type="ECO:0000313" key="3">
    <source>
        <dbReference type="Proteomes" id="UP000813444"/>
    </source>
</evidence>
<dbReference type="Pfam" id="PF07993">
    <property type="entry name" value="NAD_binding_4"/>
    <property type="match status" value="1"/>
</dbReference>
<sequence length="176" mass="19521">MTPSARSGKTIGVALGSLVDSQNQIASLQRDPDPDDYFARLSRLNLNMVAQLARIGRGRPMVDLDYLITPADETDPKSTSPVDDLMASTRDVIEVLELMSRLSEFQAESIFRAVTLIVHNGADVSHVKTYRSLRNANVQSIKELVELSLLQGRRIPVHYVSTAGTATFSKFFPMWI</sequence>
<gene>
    <name evidence="2" type="ORF">B0I35DRAFT_484087</name>
</gene>